<reference evidence="2 3" key="1">
    <citation type="journal article" date="2016" name="Genome Announc.">
        <title>Complete Genome Sequence of Thiostrepton-Producing Streptomyces laurentii ATCC 31255.</title>
        <authorList>
            <person name="Doi K."/>
            <person name="Fujino Y."/>
            <person name="Nagayoshi Y."/>
            <person name="Ohshima T."/>
            <person name="Ogata S."/>
        </authorList>
    </citation>
    <scope>NUCLEOTIDE SEQUENCE [LARGE SCALE GENOMIC DNA]</scope>
    <source>
        <strain evidence="2 3">ATCC 31255</strain>
    </source>
</reference>
<dbReference type="Pfam" id="PF01381">
    <property type="entry name" value="HTH_3"/>
    <property type="match status" value="1"/>
</dbReference>
<dbReference type="CDD" id="cd00093">
    <property type="entry name" value="HTH_XRE"/>
    <property type="match status" value="1"/>
</dbReference>
<gene>
    <name evidence="2" type="ORF">SLA_4597</name>
</gene>
<evidence type="ECO:0000313" key="3">
    <source>
        <dbReference type="Proteomes" id="UP000217676"/>
    </source>
</evidence>
<evidence type="ECO:0000259" key="1">
    <source>
        <dbReference type="PROSITE" id="PS50943"/>
    </source>
</evidence>
<accession>A0A160P430</accession>
<sequence length="104" mass="11724">MNHAEWKTRRHRRLLGEAAEENPEYDRLYEEAELAHDLGQMVYDRRTALGLSQAELAHRCGMQQPQISRIEGGGTVPTIPLLRRLARALDADLTINLTPHGNAA</sequence>
<dbReference type="GO" id="GO:0003677">
    <property type="term" value="F:DNA binding"/>
    <property type="evidence" value="ECO:0007669"/>
    <property type="project" value="InterPro"/>
</dbReference>
<dbReference type="InterPro" id="IPR010982">
    <property type="entry name" value="Lambda_DNA-bd_dom_sf"/>
</dbReference>
<dbReference type="RefSeq" id="WP_359872721.1">
    <property type="nucleotide sequence ID" value="NZ_JBEYHT010000003.1"/>
</dbReference>
<dbReference type="KEGG" id="slau:SLA_4597"/>
<dbReference type="SMART" id="SM00530">
    <property type="entry name" value="HTH_XRE"/>
    <property type="match status" value="1"/>
</dbReference>
<dbReference type="PROSITE" id="PS50943">
    <property type="entry name" value="HTH_CROC1"/>
    <property type="match status" value="1"/>
</dbReference>
<dbReference type="SUPFAM" id="SSF47413">
    <property type="entry name" value="lambda repressor-like DNA-binding domains"/>
    <property type="match status" value="1"/>
</dbReference>
<dbReference type="EMBL" id="AP017424">
    <property type="protein sequence ID" value="BAU85481.1"/>
    <property type="molecule type" value="Genomic_DNA"/>
</dbReference>
<organism evidence="2 3">
    <name type="scientific">Streptomyces laurentii</name>
    <dbReference type="NCBI Taxonomy" id="39478"/>
    <lineage>
        <taxon>Bacteria</taxon>
        <taxon>Bacillati</taxon>
        <taxon>Actinomycetota</taxon>
        <taxon>Actinomycetes</taxon>
        <taxon>Kitasatosporales</taxon>
        <taxon>Streptomycetaceae</taxon>
        <taxon>Streptomyces</taxon>
    </lineage>
</organism>
<feature type="domain" description="HTH cro/C1-type" evidence="1">
    <location>
        <begin position="42"/>
        <end position="96"/>
    </location>
</feature>
<dbReference type="Proteomes" id="UP000217676">
    <property type="component" value="Chromosome"/>
</dbReference>
<name>A0A160P430_STRLU</name>
<dbReference type="Gene3D" id="1.10.260.40">
    <property type="entry name" value="lambda repressor-like DNA-binding domains"/>
    <property type="match status" value="1"/>
</dbReference>
<protein>
    <recommendedName>
        <fullName evidence="1">HTH cro/C1-type domain-containing protein</fullName>
    </recommendedName>
</protein>
<keyword evidence="3" id="KW-1185">Reference proteome</keyword>
<proteinExistence type="predicted"/>
<evidence type="ECO:0000313" key="2">
    <source>
        <dbReference type="EMBL" id="BAU85481.1"/>
    </source>
</evidence>
<dbReference type="InterPro" id="IPR001387">
    <property type="entry name" value="Cro/C1-type_HTH"/>
</dbReference>
<dbReference type="AlphaFoldDB" id="A0A160P430"/>